<keyword evidence="7" id="KW-0408">Iron</keyword>
<keyword evidence="4" id="KW-0479">Metal-binding</keyword>
<dbReference type="STRING" id="1006576.DTL3_1175"/>
<dbReference type="InterPro" id="IPR011896">
    <property type="entry name" value="OFOB"/>
</dbReference>
<dbReference type="AlphaFoldDB" id="A0A0C7P3M4"/>
<feature type="domain" description="Pyruvate ferredoxin oxidoreductase beta subunit C-terminal" evidence="11">
    <location>
        <begin position="205"/>
        <end position="269"/>
    </location>
</feature>
<evidence type="ECO:0000256" key="8">
    <source>
        <dbReference type="ARBA" id="ARBA00023014"/>
    </source>
</evidence>
<keyword evidence="8" id="KW-0411">Iron-sulfur</keyword>
<dbReference type="InterPro" id="IPR029061">
    <property type="entry name" value="THDP-binding"/>
</dbReference>
<evidence type="ECO:0000256" key="6">
    <source>
        <dbReference type="ARBA" id="ARBA00023002"/>
    </source>
</evidence>
<dbReference type="EMBL" id="LN824141">
    <property type="protein sequence ID" value="CEP78479.1"/>
    <property type="molecule type" value="Genomic_DNA"/>
</dbReference>
<evidence type="ECO:0000256" key="5">
    <source>
        <dbReference type="ARBA" id="ARBA00022842"/>
    </source>
</evidence>
<evidence type="ECO:0000256" key="3">
    <source>
        <dbReference type="ARBA" id="ARBA00001966"/>
    </source>
</evidence>
<comment type="cofactor">
    <cofactor evidence="3">
        <name>[4Fe-4S] cluster</name>
        <dbReference type="ChEBI" id="CHEBI:49883"/>
    </cofactor>
</comment>
<keyword evidence="6 12" id="KW-0560">Oxidoreductase</keyword>
<dbReference type="Pfam" id="PF12367">
    <property type="entry name" value="PFO_beta_C"/>
    <property type="match status" value="1"/>
</dbReference>
<dbReference type="EC" id="1.2.7.3" evidence="12"/>
<dbReference type="SUPFAM" id="SSF52518">
    <property type="entry name" value="Thiamin diphosphate-binding fold (THDP-binding)"/>
    <property type="match status" value="1"/>
</dbReference>
<organism evidence="12 13">
    <name type="scientific">Defluviitoga tunisiensis</name>
    <dbReference type="NCBI Taxonomy" id="1006576"/>
    <lineage>
        <taxon>Bacteria</taxon>
        <taxon>Thermotogati</taxon>
        <taxon>Thermotogota</taxon>
        <taxon>Thermotogae</taxon>
        <taxon>Petrotogales</taxon>
        <taxon>Petrotogaceae</taxon>
        <taxon>Defluviitoga</taxon>
    </lineage>
</organism>
<dbReference type="PANTHER" id="PTHR48084">
    <property type="entry name" value="2-OXOGLUTARATE OXIDOREDUCTASE SUBUNIT KORB-RELATED"/>
    <property type="match status" value="1"/>
</dbReference>
<evidence type="ECO:0000256" key="9">
    <source>
        <dbReference type="ARBA" id="ARBA00023052"/>
    </source>
</evidence>
<keyword evidence="5" id="KW-0460">Magnesium</keyword>
<name>A0A0C7P3M4_DEFTU</name>
<dbReference type="Gene3D" id="3.40.50.970">
    <property type="match status" value="1"/>
</dbReference>
<dbReference type="NCBIfam" id="NF008821">
    <property type="entry name" value="PRK11869.1"/>
    <property type="match status" value="1"/>
</dbReference>
<keyword evidence="9" id="KW-0786">Thiamine pyrophosphate</keyword>
<evidence type="ECO:0000256" key="1">
    <source>
        <dbReference type="ARBA" id="ARBA00001946"/>
    </source>
</evidence>
<proteinExistence type="predicted"/>
<evidence type="ECO:0000259" key="11">
    <source>
        <dbReference type="Pfam" id="PF12367"/>
    </source>
</evidence>
<evidence type="ECO:0000259" key="10">
    <source>
        <dbReference type="Pfam" id="PF02775"/>
    </source>
</evidence>
<evidence type="ECO:0000256" key="4">
    <source>
        <dbReference type="ARBA" id="ARBA00022723"/>
    </source>
</evidence>
<dbReference type="KEGG" id="dtn:DTL3_1175"/>
<sequence>MSNRQNLFTFENEKELDIAWCPGCGNFGILNILKKALEEIEEITPNNLVVVSGIGQAAKIPHYFKNNTFNGLHGRALPVAAAIKMANPELFVIAESGDGDMYGEGGNHFIHNIRRNIDITNIVHDNRVYGLTKGQASPTTQKGMVTPVQVNGVVSDPFNPIAVAISNGATFVARAFVGDVKGTKEIIKMAIRHKGYALVDIFQPCVTFNRINTYAWFNQNTYKLGEDYDPTDKIKALEIAFQEDKLALGVIYQEDGKPTFEEQLNVYKESKEPLYKRQRDLKEVEAFINSMK</sequence>
<reference evidence="13" key="1">
    <citation type="submission" date="2014-11" db="EMBL/GenBank/DDBJ databases">
        <authorList>
            <person name="Wibberg D."/>
        </authorList>
    </citation>
    <scope>NUCLEOTIDE SEQUENCE [LARGE SCALE GENOMIC DNA]</scope>
    <source>
        <strain evidence="13">L3</strain>
    </source>
</reference>
<dbReference type="GO" id="GO:0046872">
    <property type="term" value="F:metal ion binding"/>
    <property type="evidence" value="ECO:0007669"/>
    <property type="project" value="UniProtKB-KW"/>
</dbReference>
<feature type="domain" description="Thiamine pyrophosphate enzyme TPP-binding" evidence="10">
    <location>
        <begin position="58"/>
        <end position="201"/>
    </location>
</feature>
<keyword evidence="13" id="KW-1185">Reference proteome</keyword>
<dbReference type="GO" id="GO:0030976">
    <property type="term" value="F:thiamine pyrophosphate binding"/>
    <property type="evidence" value="ECO:0007669"/>
    <property type="project" value="InterPro"/>
</dbReference>
<dbReference type="Pfam" id="PF02775">
    <property type="entry name" value="TPP_enzyme_C"/>
    <property type="match status" value="1"/>
</dbReference>
<dbReference type="GO" id="GO:0051536">
    <property type="term" value="F:iron-sulfur cluster binding"/>
    <property type="evidence" value="ECO:0007669"/>
    <property type="project" value="UniProtKB-KW"/>
</dbReference>
<dbReference type="Proteomes" id="UP000032809">
    <property type="component" value="Chromosome I"/>
</dbReference>
<dbReference type="HOGENOM" id="CLU_048564_0_0_0"/>
<protein>
    <submittedName>
        <fullName evidence="12">2-oxoglutarate synthase</fullName>
        <ecNumber evidence="12">1.2.7.3</ecNumber>
    </submittedName>
</protein>
<dbReference type="InterPro" id="IPR032686">
    <property type="entry name" value="PFO_beta_C"/>
</dbReference>
<dbReference type="NCBIfam" id="TIGR02177">
    <property type="entry name" value="PorB_KorB"/>
    <property type="match status" value="1"/>
</dbReference>
<dbReference type="GO" id="GO:0047553">
    <property type="term" value="F:2-oxoglutarate synthase activity"/>
    <property type="evidence" value="ECO:0007669"/>
    <property type="project" value="UniProtKB-EC"/>
</dbReference>
<dbReference type="PANTHER" id="PTHR48084:SF4">
    <property type="entry name" value="2-OXOGLUTARATE OXIDOREDUCTASE SUBUNIT KORB"/>
    <property type="match status" value="1"/>
</dbReference>
<dbReference type="InterPro" id="IPR011766">
    <property type="entry name" value="TPP_enzyme_TPP-bd"/>
</dbReference>
<dbReference type="PATRIC" id="fig|1006576.9.peg.1177"/>
<comment type="cofactor">
    <cofactor evidence="1">
        <name>Mg(2+)</name>
        <dbReference type="ChEBI" id="CHEBI:18420"/>
    </cofactor>
</comment>
<dbReference type="InterPro" id="IPR051457">
    <property type="entry name" value="2-oxoacid:Fd_oxidoreductase"/>
</dbReference>
<gene>
    <name evidence="12" type="primary">korB</name>
    <name evidence="12" type="ORF">DTL3_1175</name>
</gene>
<evidence type="ECO:0000313" key="13">
    <source>
        <dbReference type="Proteomes" id="UP000032809"/>
    </source>
</evidence>
<dbReference type="OrthoDB" id="9775140at2"/>
<dbReference type="RefSeq" id="WP_045087919.1">
    <property type="nucleotide sequence ID" value="NZ_LN824141.1"/>
</dbReference>
<evidence type="ECO:0000256" key="7">
    <source>
        <dbReference type="ARBA" id="ARBA00023004"/>
    </source>
</evidence>
<evidence type="ECO:0000256" key="2">
    <source>
        <dbReference type="ARBA" id="ARBA00001964"/>
    </source>
</evidence>
<accession>A0A0C7P3M4</accession>
<dbReference type="GO" id="GO:0045333">
    <property type="term" value="P:cellular respiration"/>
    <property type="evidence" value="ECO:0007669"/>
    <property type="project" value="UniProtKB-ARBA"/>
</dbReference>
<evidence type="ECO:0000313" key="12">
    <source>
        <dbReference type="EMBL" id="CEP78479.1"/>
    </source>
</evidence>
<dbReference type="CDD" id="cd03375">
    <property type="entry name" value="TPP_OGFOR"/>
    <property type="match status" value="1"/>
</dbReference>
<comment type="cofactor">
    <cofactor evidence="2">
        <name>thiamine diphosphate</name>
        <dbReference type="ChEBI" id="CHEBI:58937"/>
    </cofactor>
</comment>